<protein>
    <submittedName>
        <fullName evidence="2">Uncharacterized protein</fullName>
    </submittedName>
</protein>
<dbReference type="AlphaFoldDB" id="A0A6J4KZ94"/>
<gene>
    <name evidence="2" type="ORF">AVDCRST_MAG11-1901</name>
</gene>
<evidence type="ECO:0000313" key="2">
    <source>
        <dbReference type="EMBL" id="CAA9318687.1"/>
    </source>
</evidence>
<dbReference type="EMBL" id="CADCTU010000443">
    <property type="protein sequence ID" value="CAA9318687.1"/>
    <property type="molecule type" value="Genomic_DNA"/>
</dbReference>
<proteinExistence type="predicted"/>
<evidence type="ECO:0000256" key="1">
    <source>
        <dbReference type="SAM" id="MobiDB-lite"/>
    </source>
</evidence>
<feature type="region of interest" description="Disordered" evidence="1">
    <location>
        <begin position="1"/>
        <end position="31"/>
    </location>
</feature>
<feature type="non-terminal residue" evidence="2">
    <location>
        <position position="1"/>
    </location>
</feature>
<sequence length="31" mass="2802">GARGRAAGAGGARGAAPQGGRGVGRQVGARV</sequence>
<name>A0A6J4KZ94_9BACT</name>
<feature type="non-terminal residue" evidence="2">
    <location>
        <position position="31"/>
    </location>
</feature>
<accession>A0A6J4KZ94</accession>
<reference evidence="2" key="1">
    <citation type="submission" date="2020-02" db="EMBL/GenBank/DDBJ databases">
        <authorList>
            <person name="Meier V. D."/>
        </authorList>
    </citation>
    <scope>NUCLEOTIDE SEQUENCE</scope>
    <source>
        <strain evidence="2">AVDCRST_MAG11</strain>
    </source>
</reference>
<feature type="compositionally biased region" description="Gly residues" evidence="1">
    <location>
        <begin position="1"/>
        <end position="25"/>
    </location>
</feature>
<organism evidence="2">
    <name type="scientific">uncultured Gemmatimonadaceae bacterium</name>
    <dbReference type="NCBI Taxonomy" id="246130"/>
    <lineage>
        <taxon>Bacteria</taxon>
        <taxon>Pseudomonadati</taxon>
        <taxon>Gemmatimonadota</taxon>
        <taxon>Gemmatimonadia</taxon>
        <taxon>Gemmatimonadales</taxon>
        <taxon>Gemmatimonadaceae</taxon>
        <taxon>environmental samples</taxon>
    </lineage>
</organism>